<dbReference type="OMA" id="IRDEDCH"/>
<dbReference type="Proteomes" id="UP000243975">
    <property type="component" value="Unassembled WGS sequence"/>
</dbReference>
<dbReference type="PROSITE" id="PS50088">
    <property type="entry name" value="ANK_REPEAT"/>
    <property type="match status" value="1"/>
</dbReference>
<comment type="caution">
    <text evidence="5">The sequence shown here is derived from an EMBL/GenBank/DDBJ whole genome shotgun (WGS) entry which is preliminary data.</text>
</comment>
<dbReference type="InterPro" id="IPR026961">
    <property type="entry name" value="PGG_dom"/>
</dbReference>
<evidence type="ECO:0000256" key="2">
    <source>
        <dbReference type="SAM" id="MobiDB-lite"/>
    </source>
</evidence>
<feature type="repeat" description="ANK" evidence="1">
    <location>
        <begin position="220"/>
        <end position="244"/>
    </location>
</feature>
<name>A0A103Y270_CYNCS</name>
<organism evidence="5 6">
    <name type="scientific">Cynara cardunculus var. scolymus</name>
    <name type="common">Globe artichoke</name>
    <name type="synonym">Cynara scolymus</name>
    <dbReference type="NCBI Taxonomy" id="59895"/>
    <lineage>
        <taxon>Eukaryota</taxon>
        <taxon>Viridiplantae</taxon>
        <taxon>Streptophyta</taxon>
        <taxon>Embryophyta</taxon>
        <taxon>Tracheophyta</taxon>
        <taxon>Spermatophyta</taxon>
        <taxon>Magnoliopsida</taxon>
        <taxon>eudicotyledons</taxon>
        <taxon>Gunneridae</taxon>
        <taxon>Pentapetalae</taxon>
        <taxon>asterids</taxon>
        <taxon>campanulids</taxon>
        <taxon>Asterales</taxon>
        <taxon>Asteraceae</taxon>
        <taxon>Carduoideae</taxon>
        <taxon>Cardueae</taxon>
        <taxon>Carduinae</taxon>
        <taxon>Cynara</taxon>
    </lineage>
</organism>
<dbReference type="EMBL" id="LEKV01003126">
    <property type="protein sequence ID" value="KVI01162.1"/>
    <property type="molecule type" value="Genomic_DNA"/>
</dbReference>
<feature type="region of interest" description="Disordered" evidence="2">
    <location>
        <begin position="117"/>
        <end position="136"/>
    </location>
</feature>
<dbReference type="Pfam" id="PF00023">
    <property type="entry name" value="Ank"/>
    <property type="match status" value="1"/>
</dbReference>
<keyword evidence="3" id="KW-0472">Membrane</keyword>
<dbReference type="STRING" id="59895.A0A103Y270"/>
<keyword evidence="6" id="KW-1185">Reference proteome</keyword>
<dbReference type="PANTHER" id="PTHR24177">
    <property type="entry name" value="CASKIN"/>
    <property type="match status" value="1"/>
</dbReference>
<feature type="transmembrane region" description="Helical" evidence="3">
    <location>
        <begin position="688"/>
        <end position="707"/>
    </location>
</feature>
<evidence type="ECO:0000256" key="3">
    <source>
        <dbReference type="SAM" id="Phobius"/>
    </source>
</evidence>
<feature type="domain" description="PGG" evidence="4">
    <location>
        <begin position="567"/>
        <end position="679"/>
    </location>
</feature>
<feature type="compositionally biased region" description="Basic and acidic residues" evidence="2">
    <location>
        <begin position="122"/>
        <end position="136"/>
    </location>
</feature>
<dbReference type="GO" id="GO:0016020">
    <property type="term" value="C:membrane"/>
    <property type="evidence" value="ECO:0007669"/>
    <property type="project" value="TreeGrafter"/>
</dbReference>
<dbReference type="Pfam" id="PF13962">
    <property type="entry name" value="PGG"/>
    <property type="match status" value="1"/>
</dbReference>
<reference evidence="5 6" key="1">
    <citation type="journal article" date="2016" name="Sci. Rep.">
        <title>The genome sequence of the outbreeding globe artichoke constructed de novo incorporating a phase-aware low-pass sequencing strategy of F1 progeny.</title>
        <authorList>
            <person name="Scaglione D."/>
            <person name="Reyes-Chin-Wo S."/>
            <person name="Acquadro A."/>
            <person name="Froenicke L."/>
            <person name="Portis E."/>
            <person name="Beitel C."/>
            <person name="Tirone M."/>
            <person name="Mauro R."/>
            <person name="Lo Monaco A."/>
            <person name="Mauromicale G."/>
            <person name="Faccioli P."/>
            <person name="Cattivelli L."/>
            <person name="Rieseberg L."/>
            <person name="Michelmore R."/>
            <person name="Lanteri S."/>
        </authorList>
    </citation>
    <scope>NUCLEOTIDE SEQUENCE [LARGE SCALE GENOMIC DNA]</scope>
    <source>
        <strain evidence="5">2C</strain>
    </source>
</reference>
<feature type="transmembrane region" description="Helical" evidence="3">
    <location>
        <begin position="372"/>
        <end position="389"/>
    </location>
</feature>
<gene>
    <name evidence="5" type="ORF">Ccrd_020585</name>
</gene>
<feature type="transmembrane region" description="Helical" evidence="3">
    <location>
        <begin position="656"/>
        <end position="682"/>
    </location>
</feature>
<evidence type="ECO:0000313" key="5">
    <source>
        <dbReference type="EMBL" id="KVI01162.1"/>
    </source>
</evidence>
<dbReference type="AlphaFoldDB" id="A0A103Y270"/>
<keyword evidence="1" id="KW-0040">ANK repeat</keyword>
<keyword evidence="3" id="KW-1133">Transmembrane helix</keyword>
<feature type="transmembrane region" description="Helical" evidence="3">
    <location>
        <begin position="574"/>
        <end position="593"/>
    </location>
</feature>
<dbReference type="SUPFAM" id="SSF48403">
    <property type="entry name" value="Ankyrin repeat"/>
    <property type="match status" value="1"/>
</dbReference>
<protein>
    <submittedName>
        <fullName evidence="5">Ankyrin repeat-containing protein</fullName>
    </submittedName>
</protein>
<keyword evidence="3" id="KW-0812">Transmembrane</keyword>
<feature type="transmembrane region" description="Helical" evidence="3">
    <location>
        <begin position="613"/>
        <end position="636"/>
    </location>
</feature>
<evidence type="ECO:0000313" key="6">
    <source>
        <dbReference type="Proteomes" id="UP000243975"/>
    </source>
</evidence>
<evidence type="ECO:0000259" key="4">
    <source>
        <dbReference type="Pfam" id="PF13962"/>
    </source>
</evidence>
<evidence type="ECO:0000256" key="1">
    <source>
        <dbReference type="PROSITE-ProRule" id="PRU00023"/>
    </source>
</evidence>
<proteinExistence type="predicted"/>
<dbReference type="PROSITE" id="PS50297">
    <property type="entry name" value="ANK_REP_REGION"/>
    <property type="match status" value="1"/>
</dbReference>
<dbReference type="PANTHER" id="PTHR24177:SF474">
    <property type="entry name" value="ANKYRIN REPEAT-CONTAINING DOMAIN, PGG DOMAIN, ANKYRIN REPEAT-CONTAINING DOMAIN SUPERFAMILY"/>
    <property type="match status" value="1"/>
</dbReference>
<dbReference type="InterPro" id="IPR002110">
    <property type="entry name" value="Ankyrin_rpt"/>
</dbReference>
<accession>A0A103Y270</accession>
<dbReference type="SMART" id="SM00248">
    <property type="entry name" value="ANK"/>
    <property type="match status" value="3"/>
</dbReference>
<dbReference type="Gene3D" id="1.25.40.20">
    <property type="entry name" value="Ankyrin repeat-containing domain"/>
    <property type="match status" value="2"/>
</dbReference>
<dbReference type="InterPro" id="IPR036770">
    <property type="entry name" value="Ankyrin_rpt-contain_sf"/>
</dbReference>
<sequence>MSLSTSVNILQDYPSVSHVFAPNFVTVKLSGRDKYGVWKTQMLCLFESHGMLGFINNADNFPAADDKKLWRRSDALVKGWILGSLSEQVLALCVPDFPSPDFTAKHVWEKLAATYDPQPHAAGDRTGDEERRNQETEIKDEKLANIHQQLYLAVEHKRLKEIESLLKTKQVKLADRISINGNTALHLAVACHTVKNRFLDRMLDLEPESSTRLMDVRNSDGSTLLHLAASLGNTDAARILVDRSQGLLFAKDNEGCTPLDILPWGPKNTDTYLYLLTMHAHPEQGTGSVHMISDERPLVNAISCRDFELACKLTKRYNVLKGDDDVLMAIAHHFPCDFGLIELINYELWKTPILRFVTRAALGYEVSSILDLNFMMLAIVVLGVVFYYFKRRGESREAARKLLVMVCGLIKDSSNCDHNYSKPIFEAVKRDAWDVVQHIVSCFPNTIRSVDEDGHNIAQAALKNRSLKVMAVITHGDQWAKHTNISQINVEGDDPFGNNLLHFAARLAPADKLNHISGAALQIRFELQWFKIAKRWLPQCIKEKNKVGETPEMVFTREHKELEMKGEKWLKDTANSGLVTATLLTTITFAAAITVPGGNDDKTGNPQFAGRTIFTLFAVSNALSMLTSATSLLLFLSIFTSPFGEKDFALHLHLRLLSAFATLFMSATFMIAAFGATLALMFGQTNSLFYWIIPLTWLPISCFGLYANSLVELPPKWAIRLLQRLRLVDRLFI</sequence>
<dbReference type="Gramene" id="KVI01162">
    <property type="protein sequence ID" value="KVI01162"/>
    <property type="gene ID" value="Ccrd_020585"/>
</dbReference>